<evidence type="ECO:0000256" key="9">
    <source>
        <dbReference type="ARBA" id="ARBA00023167"/>
    </source>
</evidence>
<dbReference type="PANTHER" id="PTHR48099:SF5">
    <property type="entry name" value="C-1-TETRAHYDROFOLATE SYNTHASE, CYTOPLASMIC"/>
    <property type="match status" value="1"/>
</dbReference>
<evidence type="ECO:0000256" key="7">
    <source>
        <dbReference type="ARBA" id="ARBA00023002"/>
    </source>
</evidence>
<dbReference type="InterPro" id="IPR046346">
    <property type="entry name" value="Aminoacid_DH-like_N_sf"/>
</dbReference>
<evidence type="ECO:0000256" key="4">
    <source>
        <dbReference type="ARBA" id="ARBA00022755"/>
    </source>
</evidence>
<dbReference type="EC" id="1.5.1.5" evidence="11"/>
<evidence type="ECO:0000313" key="15">
    <source>
        <dbReference type="Proteomes" id="UP000776629"/>
    </source>
</evidence>
<keyword evidence="3 11" id="KW-0028">Amino-acid biosynthesis</keyword>
<dbReference type="EC" id="3.5.4.9" evidence="11"/>
<comment type="caution">
    <text evidence="14">The sequence shown here is derived from an EMBL/GenBank/DDBJ whole genome shotgun (WGS) entry which is preliminary data.</text>
</comment>
<comment type="subunit">
    <text evidence="11">Homodimer.</text>
</comment>
<evidence type="ECO:0000313" key="14">
    <source>
        <dbReference type="EMBL" id="MBM6753359.1"/>
    </source>
</evidence>
<dbReference type="CDD" id="cd01080">
    <property type="entry name" value="NAD_bind_m-THF_DH_Cyclohyd"/>
    <property type="match status" value="1"/>
</dbReference>
<comment type="catalytic activity">
    <reaction evidence="11">
        <text>(6R)-5,10-methenyltetrahydrofolate + H2O = (6R)-10-formyltetrahydrofolate + H(+)</text>
        <dbReference type="Rhea" id="RHEA:23700"/>
        <dbReference type="ChEBI" id="CHEBI:15377"/>
        <dbReference type="ChEBI" id="CHEBI:15378"/>
        <dbReference type="ChEBI" id="CHEBI:57455"/>
        <dbReference type="ChEBI" id="CHEBI:195366"/>
        <dbReference type="EC" id="3.5.4.9"/>
    </reaction>
</comment>
<proteinExistence type="inferred from homology"/>
<dbReference type="EMBL" id="JACJJQ010000003">
    <property type="protein sequence ID" value="MBM6753359.1"/>
    <property type="molecule type" value="Genomic_DNA"/>
</dbReference>
<evidence type="ECO:0000256" key="6">
    <source>
        <dbReference type="ARBA" id="ARBA00022857"/>
    </source>
</evidence>
<keyword evidence="2 11" id="KW-0554">One-carbon metabolism</keyword>
<dbReference type="PROSITE" id="PS00767">
    <property type="entry name" value="THF_DHG_CYH_2"/>
    <property type="match status" value="1"/>
</dbReference>
<evidence type="ECO:0000256" key="3">
    <source>
        <dbReference type="ARBA" id="ARBA00022605"/>
    </source>
</evidence>
<dbReference type="Proteomes" id="UP000776629">
    <property type="component" value="Unassembled WGS sequence"/>
</dbReference>
<dbReference type="SUPFAM" id="SSF53223">
    <property type="entry name" value="Aminoacid dehydrogenase-like, N-terminal domain"/>
    <property type="match status" value="1"/>
</dbReference>
<organism evidence="14 15">
    <name type="scientific">Limosilactobacillus alvi</name>
    <dbReference type="NCBI Taxonomy" id="990412"/>
    <lineage>
        <taxon>Bacteria</taxon>
        <taxon>Bacillati</taxon>
        <taxon>Bacillota</taxon>
        <taxon>Bacilli</taxon>
        <taxon>Lactobacillales</taxon>
        <taxon>Lactobacillaceae</taxon>
        <taxon>Limosilactobacillus</taxon>
    </lineage>
</organism>
<dbReference type="InterPro" id="IPR036291">
    <property type="entry name" value="NAD(P)-bd_dom_sf"/>
</dbReference>
<comment type="caution">
    <text evidence="11">Lacks conserved residue(s) required for the propagation of feature annotation.</text>
</comment>
<evidence type="ECO:0000256" key="10">
    <source>
        <dbReference type="ARBA" id="ARBA00023268"/>
    </source>
</evidence>
<dbReference type="InterPro" id="IPR020867">
    <property type="entry name" value="THF_DH/CycHdrlase_CS"/>
</dbReference>
<evidence type="ECO:0000259" key="13">
    <source>
        <dbReference type="Pfam" id="PF02882"/>
    </source>
</evidence>
<feature type="binding site" evidence="11">
    <location>
        <begin position="166"/>
        <end position="168"/>
    </location>
    <ligand>
        <name>NADP(+)</name>
        <dbReference type="ChEBI" id="CHEBI:58349"/>
    </ligand>
</feature>
<keyword evidence="10 11" id="KW-0511">Multifunctional enzyme</keyword>
<dbReference type="Pfam" id="PF00763">
    <property type="entry name" value="THF_DHG_CYH"/>
    <property type="match status" value="1"/>
</dbReference>
<dbReference type="PANTHER" id="PTHR48099">
    <property type="entry name" value="C-1-TETRAHYDROFOLATE SYNTHASE, CYTOPLASMIC-RELATED"/>
    <property type="match status" value="1"/>
</dbReference>
<keyword evidence="4 11" id="KW-0658">Purine biosynthesis</keyword>
<feature type="domain" description="Tetrahydrofolate dehydrogenase/cyclohydrolase catalytic" evidence="12">
    <location>
        <begin position="5"/>
        <end position="119"/>
    </location>
</feature>
<evidence type="ECO:0000259" key="12">
    <source>
        <dbReference type="Pfam" id="PF00763"/>
    </source>
</evidence>
<comment type="catalytic activity">
    <reaction evidence="11">
        <text>(6R)-5,10-methylene-5,6,7,8-tetrahydrofolate + NADP(+) = (6R)-5,10-methenyltetrahydrofolate + NADPH</text>
        <dbReference type="Rhea" id="RHEA:22812"/>
        <dbReference type="ChEBI" id="CHEBI:15636"/>
        <dbReference type="ChEBI" id="CHEBI:57455"/>
        <dbReference type="ChEBI" id="CHEBI:57783"/>
        <dbReference type="ChEBI" id="CHEBI:58349"/>
        <dbReference type="EC" id="1.5.1.5"/>
    </reaction>
</comment>
<dbReference type="HAMAP" id="MF_01576">
    <property type="entry name" value="THF_DHG_CYH"/>
    <property type="match status" value="1"/>
</dbReference>
<keyword evidence="15" id="KW-1185">Reference proteome</keyword>
<keyword evidence="8 11" id="KW-0368">Histidine biosynthesis</keyword>
<dbReference type="Gene3D" id="3.40.50.720">
    <property type="entry name" value="NAD(P)-binding Rossmann-like Domain"/>
    <property type="match status" value="1"/>
</dbReference>
<gene>
    <name evidence="11" type="primary">folD</name>
    <name evidence="14" type="ORF">H5993_01065</name>
</gene>
<dbReference type="Gene3D" id="3.40.50.10860">
    <property type="entry name" value="Leucine Dehydrogenase, chain A, domain 1"/>
    <property type="match status" value="1"/>
</dbReference>
<comment type="function">
    <text evidence="11">Catalyzes the oxidation of 5,10-methylenetetrahydrofolate to 5,10-methenyltetrahydrofolate and then the hydrolysis of 5,10-methenyltetrahydrofolate to 10-formyltetrahydrofolate.</text>
</comment>
<evidence type="ECO:0000256" key="11">
    <source>
        <dbReference type="HAMAP-Rule" id="MF_01576"/>
    </source>
</evidence>
<dbReference type="SUPFAM" id="SSF51735">
    <property type="entry name" value="NAD(P)-binding Rossmann-fold domains"/>
    <property type="match status" value="1"/>
</dbReference>
<sequence length="288" mass="30664">MVKIIDGKALAKQENEKTAHRVEKLKQKGIVPGLAVILAGEDPASLVYVRNKQRKAEKLGIYSIQKNFPATVDQATLLQTIEALNDDPKVHGILVQEPLPKHLNGQALVAAIDPQKDVDGFHPLNVGKLYNHLPGNYPVACTPRGIITMLDSLNFNYVGAKVAIVGRSILVGRPMQALLINRDATVTMIGRQTPDPAAIIKDADLVIVATGKANFLTASMVKPGAVVIDVGINRTPEGKLVGDVNFEQVKAVASAITPVPGGVGPMTIASLMSQTVDLAEWSLENAKG</sequence>
<evidence type="ECO:0000256" key="2">
    <source>
        <dbReference type="ARBA" id="ARBA00022563"/>
    </source>
</evidence>
<dbReference type="Pfam" id="PF02882">
    <property type="entry name" value="THF_DHG_CYH_C"/>
    <property type="match status" value="1"/>
</dbReference>
<dbReference type="InterPro" id="IPR020630">
    <property type="entry name" value="THF_DH/CycHdrlase_cat_dom"/>
</dbReference>
<feature type="domain" description="Tetrahydrofolate dehydrogenase/cyclohydrolase NAD(P)-binding" evidence="13">
    <location>
        <begin position="140"/>
        <end position="280"/>
    </location>
</feature>
<keyword evidence="9 11" id="KW-0486">Methionine biosynthesis</keyword>
<dbReference type="InterPro" id="IPR000672">
    <property type="entry name" value="THF_DH/CycHdrlase"/>
</dbReference>
<comment type="pathway">
    <text evidence="1 11">One-carbon metabolism; tetrahydrofolate interconversion.</text>
</comment>
<protein>
    <recommendedName>
        <fullName evidence="11">Bifunctional protein FolD</fullName>
    </recommendedName>
    <domain>
        <recommendedName>
            <fullName evidence="11">Methylenetetrahydrofolate dehydrogenase</fullName>
            <ecNumber evidence="11">1.5.1.5</ecNumber>
        </recommendedName>
    </domain>
    <domain>
        <recommendedName>
            <fullName evidence="11">Methenyltetrahydrofolate cyclohydrolase</fullName>
            <ecNumber evidence="11">3.5.4.9</ecNumber>
        </recommendedName>
    </domain>
</protein>
<evidence type="ECO:0000256" key="1">
    <source>
        <dbReference type="ARBA" id="ARBA00004777"/>
    </source>
</evidence>
<keyword evidence="7 11" id="KW-0560">Oxidoreductase</keyword>
<accession>A0ABS2ELK7</accession>
<dbReference type="InterPro" id="IPR020631">
    <property type="entry name" value="THF_DH/CycHdrlase_NAD-bd_dom"/>
</dbReference>
<name>A0ABS2ELK7_9LACO</name>
<keyword evidence="5 11" id="KW-0378">Hydrolase</keyword>
<feature type="binding site" evidence="11">
    <location>
        <position position="232"/>
    </location>
    <ligand>
        <name>NADP(+)</name>
        <dbReference type="ChEBI" id="CHEBI:58349"/>
    </ligand>
</feature>
<dbReference type="RefSeq" id="WP_204775891.1">
    <property type="nucleotide sequence ID" value="NZ_JACJJQ010000003.1"/>
</dbReference>
<evidence type="ECO:0000256" key="8">
    <source>
        <dbReference type="ARBA" id="ARBA00023102"/>
    </source>
</evidence>
<evidence type="ECO:0000256" key="5">
    <source>
        <dbReference type="ARBA" id="ARBA00022801"/>
    </source>
</evidence>
<reference evidence="14 15" key="1">
    <citation type="journal article" date="2021" name="Sci. Rep.">
        <title>The distribution of antibiotic resistance genes in chicken gut microbiota commensals.</title>
        <authorList>
            <person name="Juricova H."/>
            <person name="Matiasovicova J."/>
            <person name="Kubasova T."/>
            <person name="Cejkova D."/>
            <person name="Rychlik I."/>
        </authorList>
    </citation>
    <scope>NUCLEOTIDE SEQUENCE [LARGE SCALE GENOMIC DNA]</scope>
    <source>
        <strain evidence="14 15">An810</strain>
    </source>
</reference>
<comment type="similarity">
    <text evidence="11">Belongs to the tetrahydrofolate dehydrogenase/cyclohydrolase family.</text>
</comment>
<keyword evidence="6 11" id="KW-0521">NADP</keyword>
<dbReference type="PRINTS" id="PR00085">
    <property type="entry name" value="THFDHDRGNASE"/>
</dbReference>